<dbReference type="RefSeq" id="WP_148818205.1">
    <property type="nucleotide sequence ID" value="NZ_CP043046.1"/>
</dbReference>
<sequence>MATVTVEKFVGGKQETQFCFPAVFLGMARVMLPRAALTALAEKGMDVAGMLSAMRSGRQYTTSVNLVEKGVSKTVVVSVV</sequence>
<reference evidence="1 2" key="1">
    <citation type="submission" date="2019-08" db="EMBL/GenBank/DDBJ databases">
        <title>Amphibian skin-associated Pigmentiphaga: genome sequence and occurrence across geography and hosts.</title>
        <authorList>
            <person name="Bletz M.C."/>
            <person name="Bunk B."/>
            <person name="Sproeer C."/>
            <person name="Biwer P."/>
            <person name="Reiter S."/>
            <person name="Rabemananjara F.C.E."/>
            <person name="Schulz S."/>
            <person name="Overmann J."/>
            <person name="Vences M."/>
        </authorList>
    </citation>
    <scope>NUCLEOTIDE SEQUENCE [LARGE SCALE GENOMIC DNA]</scope>
    <source>
        <strain evidence="1 2">Mada1488</strain>
    </source>
</reference>
<gene>
    <name evidence="1" type="ORF">FXN63_24970</name>
</gene>
<keyword evidence="2" id="KW-1185">Reference proteome</keyword>
<dbReference type="EMBL" id="CP043046">
    <property type="protein sequence ID" value="QEI08734.1"/>
    <property type="molecule type" value="Genomic_DNA"/>
</dbReference>
<protein>
    <submittedName>
        <fullName evidence="1">Uncharacterized protein</fullName>
    </submittedName>
</protein>
<dbReference type="AlphaFoldDB" id="A0A5C0B473"/>
<accession>A0A5C0B473</accession>
<evidence type="ECO:0000313" key="2">
    <source>
        <dbReference type="Proteomes" id="UP000325161"/>
    </source>
</evidence>
<proteinExistence type="predicted"/>
<organism evidence="1 2">
    <name type="scientific">Pigmentiphaga aceris</name>
    <dbReference type="NCBI Taxonomy" id="1940612"/>
    <lineage>
        <taxon>Bacteria</taxon>
        <taxon>Pseudomonadati</taxon>
        <taxon>Pseudomonadota</taxon>
        <taxon>Betaproteobacteria</taxon>
        <taxon>Burkholderiales</taxon>
        <taxon>Alcaligenaceae</taxon>
        <taxon>Pigmentiphaga</taxon>
    </lineage>
</organism>
<dbReference type="KEGG" id="pacr:FXN63_24970"/>
<evidence type="ECO:0000313" key="1">
    <source>
        <dbReference type="EMBL" id="QEI08734.1"/>
    </source>
</evidence>
<dbReference type="Proteomes" id="UP000325161">
    <property type="component" value="Chromosome"/>
</dbReference>
<name>A0A5C0B473_9BURK</name>
<dbReference type="OrthoDB" id="7951256at2"/>